<accession>A0AAW0WBH1</accession>
<name>A0AAW0WBH1_CHEQU</name>
<comment type="caution">
    <text evidence="2">The sequence shown here is derived from an EMBL/GenBank/DDBJ whole genome shotgun (WGS) entry which is preliminary data.</text>
</comment>
<evidence type="ECO:0000313" key="3">
    <source>
        <dbReference type="Proteomes" id="UP001445076"/>
    </source>
</evidence>
<reference evidence="2 3" key="1">
    <citation type="journal article" date="2024" name="BMC Genomics">
        <title>Genome assembly of redclaw crayfish (Cherax quadricarinatus) provides insights into its immune adaptation and hypoxia tolerance.</title>
        <authorList>
            <person name="Liu Z."/>
            <person name="Zheng J."/>
            <person name="Li H."/>
            <person name="Fang K."/>
            <person name="Wang S."/>
            <person name="He J."/>
            <person name="Zhou D."/>
            <person name="Weng S."/>
            <person name="Chi M."/>
            <person name="Gu Z."/>
            <person name="He J."/>
            <person name="Li F."/>
            <person name="Wang M."/>
        </authorList>
    </citation>
    <scope>NUCLEOTIDE SEQUENCE [LARGE SCALE GENOMIC DNA]</scope>
    <source>
        <strain evidence="2">ZL_2023a</strain>
    </source>
</reference>
<gene>
    <name evidence="2" type="ORF">OTU49_008972</name>
</gene>
<sequence>MDDSRTIEPPSGAFGIPKWIMKKGMRYEVDDFIISPPSNEDGGFFHLGSGRNPRSWLRRSSFGYTDQEMSMSVEVRDGNTIIGVCSSENFANISSAPKLVITPDGLSTKTETPQVTPEIRDVQPLLVLNLGGDSKSSCGGGDSLVVNESTQLHQQSAQKELATTTTTASVEKICKDISRKTEPSLFDGCSTINKIEENKINLVGKVNLIPIATSPEVARQPSPHNTPYTTPLPSPRQSPQQTRKVMGVVMEKSNKTSLHSYFCTKSFPGSQQSSNLLPEMAEEATEVSLSSSSTIKTLQMENGINTAQSLDPNLKPVTGKRRQRPKPSSLREMNFWAPTSM</sequence>
<feature type="region of interest" description="Disordered" evidence="1">
    <location>
        <begin position="216"/>
        <end position="241"/>
    </location>
</feature>
<dbReference type="AlphaFoldDB" id="A0AAW0WBH1"/>
<dbReference type="EMBL" id="JARKIK010000071">
    <property type="protein sequence ID" value="KAK8728482.1"/>
    <property type="molecule type" value="Genomic_DNA"/>
</dbReference>
<protein>
    <submittedName>
        <fullName evidence="2">Uncharacterized protein</fullName>
    </submittedName>
</protein>
<evidence type="ECO:0000256" key="1">
    <source>
        <dbReference type="SAM" id="MobiDB-lite"/>
    </source>
</evidence>
<keyword evidence="3" id="KW-1185">Reference proteome</keyword>
<proteinExistence type="predicted"/>
<evidence type="ECO:0000313" key="2">
    <source>
        <dbReference type="EMBL" id="KAK8728482.1"/>
    </source>
</evidence>
<feature type="compositionally biased region" description="Polar residues" evidence="1">
    <location>
        <begin position="301"/>
        <end position="311"/>
    </location>
</feature>
<organism evidence="2 3">
    <name type="scientific">Cherax quadricarinatus</name>
    <name type="common">Australian red claw crayfish</name>
    <dbReference type="NCBI Taxonomy" id="27406"/>
    <lineage>
        <taxon>Eukaryota</taxon>
        <taxon>Metazoa</taxon>
        <taxon>Ecdysozoa</taxon>
        <taxon>Arthropoda</taxon>
        <taxon>Crustacea</taxon>
        <taxon>Multicrustacea</taxon>
        <taxon>Malacostraca</taxon>
        <taxon>Eumalacostraca</taxon>
        <taxon>Eucarida</taxon>
        <taxon>Decapoda</taxon>
        <taxon>Pleocyemata</taxon>
        <taxon>Astacidea</taxon>
        <taxon>Parastacoidea</taxon>
        <taxon>Parastacidae</taxon>
        <taxon>Cherax</taxon>
    </lineage>
</organism>
<feature type="region of interest" description="Disordered" evidence="1">
    <location>
        <begin position="301"/>
        <end position="341"/>
    </location>
</feature>
<dbReference type="Proteomes" id="UP001445076">
    <property type="component" value="Unassembled WGS sequence"/>
</dbReference>